<organism evidence="1 2">
    <name type="scientific">Candidatus Enterovibrio altilux</name>
    <dbReference type="NCBI Taxonomy" id="1927128"/>
    <lineage>
        <taxon>Bacteria</taxon>
        <taxon>Pseudomonadati</taxon>
        <taxon>Pseudomonadota</taxon>
        <taxon>Gammaproteobacteria</taxon>
        <taxon>Vibrionales</taxon>
        <taxon>Vibrionaceae</taxon>
        <taxon>Enterovibrio</taxon>
    </lineage>
</organism>
<sequence>MNNEAWQRQLSKCANRITELLQTPQWYLTYVFNYDDRRDGSVVK</sequence>
<keyword evidence="2" id="KW-1185">Reference proteome</keyword>
<dbReference type="KEGG" id="elux:BTN50_0424"/>
<dbReference type="Proteomes" id="UP000218160">
    <property type="component" value="Chromosome 1"/>
</dbReference>
<reference evidence="2" key="1">
    <citation type="submission" date="2017-04" db="EMBL/GenBank/DDBJ databases">
        <title>Genome evolution of the luminous symbionts of deep sea anglerfish.</title>
        <authorList>
            <person name="Hendry T.A."/>
        </authorList>
    </citation>
    <scope>NUCLEOTIDE SEQUENCE [LARGE SCALE GENOMIC DNA]</scope>
</reference>
<gene>
    <name evidence="1" type="ORF">BTN50_0424</name>
</gene>
<evidence type="ECO:0000313" key="1">
    <source>
        <dbReference type="EMBL" id="ATF08954.1"/>
    </source>
</evidence>
<proteinExistence type="predicted"/>
<name>A0A291B7H8_9GAMM</name>
<protein>
    <submittedName>
        <fullName evidence="1">Uncharacterized protein</fullName>
    </submittedName>
</protein>
<dbReference type="AlphaFoldDB" id="A0A291B7H8"/>
<accession>A0A291B7H8</accession>
<evidence type="ECO:0000313" key="2">
    <source>
        <dbReference type="Proteomes" id="UP000218160"/>
    </source>
</evidence>
<dbReference type="EMBL" id="CP020660">
    <property type="protein sequence ID" value="ATF08954.1"/>
    <property type="molecule type" value="Genomic_DNA"/>
</dbReference>